<dbReference type="GO" id="GO:0006811">
    <property type="term" value="P:monoatomic ion transport"/>
    <property type="evidence" value="ECO:0007669"/>
    <property type="project" value="UniProtKB-KW"/>
</dbReference>
<dbReference type="GO" id="GO:0015288">
    <property type="term" value="F:porin activity"/>
    <property type="evidence" value="ECO:0007669"/>
    <property type="project" value="UniProtKB-KW"/>
</dbReference>
<dbReference type="Pfam" id="PF13609">
    <property type="entry name" value="Porin_4"/>
    <property type="match status" value="1"/>
</dbReference>
<dbReference type="PANTHER" id="PTHR34501">
    <property type="entry name" value="PROTEIN YDDL-RELATED"/>
    <property type="match status" value="1"/>
</dbReference>
<keyword evidence="3" id="KW-0813">Transport</keyword>
<comment type="subunit">
    <text evidence="2">Homotrimer.</text>
</comment>
<feature type="domain" description="Porin" evidence="12">
    <location>
        <begin position="7"/>
        <end position="325"/>
    </location>
</feature>
<keyword evidence="7" id="KW-0406">Ion transport</keyword>
<keyword evidence="14" id="KW-1185">Reference proteome</keyword>
<accession>A0AAN0SEI3</accession>
<evidence type="ECO:0000256" key="6">
    <source>
        <dbReference type="ARBA" id="ARBA00022729"/>
    </source>
</evidence>
<evidence type="ECO:0000256" key="2">
    <source>
        <dbReference type="ARBA" id="ARBA00011233"/>
    </source>
</evidence>
<name>A0AAN0SEI3_9VIBR</name>
<dbReference type="GO" id="GO:0046930">
    <property type="term" value="C:pore complex"/>
    <property type="evidence" value="ECO:0007669"/>
    <property type="project" value="UniProtKB-KW"/>
</dbReference>
<evidence type="ECO:0000256" key="8">
    <source>
        <dbReference type="ARBA" id="ARBA00023114"/>
    </source>
</evidence>
<dbReference type="InterPro" id="IPR033900">
    <property type="entry name" value="Gram_neg_porin_domain"/>
</dbReference>
<evidence type="ECO:0000256" key="7">
    <source>
        <dbReference type="ARBA" id="ARBA00023065"/>
    </source>
</evidence>
<evidence type="ECO:0000256" key="3">
    <source>
        <dbReference type="ARBA" id="ARBA00022448"/>
    </source>
</evidence>
<sequence>MKKTLVALSVLAAAANVNAAEIYSTDASKVSLKGEVDAYLATTDIDNGTTKTKKDPYVAVWGKIQLDAEHKVSDTLTSFASFEIESGTDVYDGTNTSNASFDDVYVGVKTDTWGVAVGEVGDLADSQDAIEKGDITNEGKFFGTAGGHRAESAGQGVVFKASLTDGLVFVADINTESDENIDNTYGTSLDWAINDIFSVGASYTGGEQAENIDYSVSGISASAEVSGFYFAATFAQFEGVNSWGLFSKTTNYFDGDAYGVAASYTINKTRIYTTYDVMELDEQQVAGSNNVNAKGDLNNLVVGVDYALQDNVTIFGEYQAAETSNDFSAGANQDADTFILGAYYTF</sequence>
<dbReference type="RefSeq" id="WP_043008639.1">
    <property type="nucleotide sequence ID" value="NZ_CP009617.1"/>
</dbReference>
<keyword evidence="4" id="KW-1134">Transmembrane beta strand</keyword>
<evidence type="ECO:0000256" key="5">
    <source>
        <dbReference type="ARBA" id="ARBA00022692"/>
    </source>
</evidence>
<keyword evidence="10" id="KW-0998">Cell outer membrane</keyword>
<gene>
    <name evidence="13" type="ORF">IX92_09650</name>
</gene>
<dbReference type="AlphaFoldDB" id="A0AAN0SEI3"/>
<dbReference type="KEGG" id="vcy:IX92_09650"/>
<dbReference type="InterPro" id="IPR023614">
    <property type="entry name" value="Porin_dom_sf"/>
</dbReference>
<dbReference type="PANTHER" id="PTHR34501:SF9">
    <property type="entry name" value="MAJOR OUTER MEMBRANE PROTEIN P.IA"/>
    <property type="match status" value="1"/>
</dbReference>
<feature type="chain" id="PRO_5042928080" evidence="11">
    <location>
        <begin position="20"/>
        <end position="346"/>
    </location>
</feature>
<keyword evidence="9" id="KW-0472">Membrane</keyword>
<protein>
    <submittedName>
        <fullName evidence="13">Porin</fullName>
    </submittedName>
</protein>
<dbReference type="EMBL" id="CP009617">
    <property type="protein sequence ID" value="AIW19303.1"/>
    <property type="molecule type" value="Genomic_DNA"/>
</dbReference>
<feature type="signal peptide" evidence="11">
    <location>
        <begin position="1"/>
        <end position="19"/>
    </location>
</feature>
<dbReference type="SUPFAM" id="SSF56935">
    <property type="entry name" value="Porins"/>
    <property type="match status" value="1"/>
</dbReference>
<dbReference type="Gene3D" id="2.40.160.10">
    <property type="entry name" value="Porin"/>
    <property type="match status" value="1"/>
</dbReference>
<evidence type="ECO:0000256" key="4">
    <source>
        <dbReference type="ARBA" id="ARBA00022452"/>
    </source>
</evidence>
<dbReference type="Proteomes" id="UP000030081">
    <property type="component" value="Chromosome 1"/>
</dbReference>
<organism evidence="13 14">
    <name type="scientific">Vibrio coralliilyticus</name>
    <dbReference type="NCBI Taxonomy" id="190893"/>
    <lineage>
        <taxon>Bacteria</taxon>
        <taxon>Pseudomonadati</taxon>
        <taxon>Pseudomonadota</taxon>
        <taxon>Gammaproteobacteria</taxon>
        <taxon>Vibrionales</taxon>
        <taxon>Vibrionaceae</taxon>
        <taxon>Vibrio</taxon>
    </lineage>
</organism>
<evidence type="ECO:0000256" key="9">
    <source>
        <dbReference type="ARBA" id="ARBA00023136"/>
    </source>
</evidence>
<keyword evidence="6 11" id="KW-0732">Signal</keyword>
<reference evidence="13 14" key="1">
    <citation type="submission" date="2014-10" db="EMBL/GenBank/DDBJ databases">
        <title>The Complete Genome Sequence for the Shellfish Pathogen Vibrio coralliilyticus RE98 Isolated from a Shellfish Hatchery.</title>
        <authorList>
            <person name="Richards G.P."/>
            <person name="Bono J.L."/>
            <person name="Watson M.A."/>
            <person name="Needleman D.S."/>
        </authorList>
    </citation>
    <scope>NUCLEOTIDE SEQUENCE [LARGE SCALE GENOMIC DNA]</scope>
    <source>
        <strain evidence="13 14">RE98</strain>
    </source>
</reference>
<keyword evidence="8" id="KW-0626">Porin</keyword>
<dbReference type="InterPro" id="IPR050298">
    <property type="entry name" value="Gram-neg_bact_OMP"/>
</dbReference>
<keyword evidence="5" id="KW-0812">Transmembrane</keyword>
<dbReference type="GO" id="GO:0009279">
    <property type="term" value="C:cell outer membrane"/>
    <property type="evidence" value="ECO:0007669"/>
    <property type="project" value="UniProtKB-SubCell"/>
</dbReference>
<evidence type="ECO:0000256" key="1">
    <source>
        <dbReference type="ARBA" id="ARBA00004571"/>
    </source>
</evidence>
<comment type="subcellular location">
    <subcellularLocation>
        <location evidence="1">Cell outer membrane</location>
        <topology evidence="1">Multi-pass membrane protein</topology>
    </subcellularLocation>
</comment>
<evidence type="ECO:0000256" key="10">
    <source>
        <dbReference type="ARBA" id="ARBA00023237"/>
    </source>
</evidence>
<proteinExistence type="predicted"/>
<evidence type="ECO:0000313" key="14">
    <source>
        <dbReference type="Proteomes" id="UP000030081"/>
    </source>
</evidence>
<evidence type="ECO:0000313" key="13">
    <source>
        <dbReference type="EMBL" id="AIW19303.1"/>
    </source>
</evidence>
<evidence type="ECO:0000256" key="11">
    <source>
        <dbReference type="SAM" id="SignalP"/>
    </source>
</evidence>
<evidence type="ECO:0000259" key="12">
    <source>
        <dbReference type="Pfam" id="PF13609"/>
    </source>
</evidence>